<name>A0A6J6EG66_9ZZZZ</name>
<gene>
    <name evidence="3" type="ORF">UFOPK1591_01355</name>
</gene>
<keyword evidence="2" id="KW-0812">Transmembrane</keyword>
<feature type="region of interest" description="Disordered" evidence="1">
    <location>
        <begin position="1"/>
        <end position="52"/>
    </location>
</feature>
<dbReference type="EMBL" id="CAEZTD010000139">
    <property type="protein sequence ID" value="CAB4572068.1"/>
    <property type="molecule type" value="Genomic_DNA"/>
</dbReference>
<feature type="compositionally biased region" description="Basic and acidic residues" evidence="1">
    <location>
        <begin position="27"/>
        <end position="46"/>
    </location>
</feature>
<organism evidence="3">
    <name type="scientific">freshwater metagenome</name>
    <dbReference type="NCBI Taxonomy" id="449393"/>
    <lineage>
        <taxon>unclassified sequences</taxon>
        <taxon>metagenomes</taxon>
        <taxon>ecological metagenomes</taxon>
    </lineage>
</organism>
<dbReference type="AlphaFoldDB" id="A0A6J6EG66"/>
<sequence>MATKENPETVPTDARESGTGKGHATPSRKEREAANKRPLVPDDRRAAAKANRATVAAERERARIGMAAGDERYLPRRDRGPQRKFVRDYVDARWNIGELMVPLMLIVIVMTFADTVYVSGLSLAELGVISMWAFIILVFIDGYVLNFLIRRRVKQKFGVENLERGLGWYAAMRALQLRPMRMPKPQVRRGQSPE</sequence>
<feature type="transmembrane region" description="Helical" evidence="2">
    <location>
        <begin position="129"/>
        <end position="149"/>
    </location>
</feature>
<feature type="transmembrane region" description="Helical" evidence="2">
    <location>
        <begin position="103"/>
        <end position="123"/>
    </location>
</feature>
<keyword evidence="2" id="KW-1133">Transmembrane helix</keyword>
<proteinExistence type="predicted"/>
<protein>
    <submittedName>
        <fullName evidence="3">Unannotated protein</fullName>
    </submittedName>
</protein>
<dbReference type="Pfam" id="PF11241">
    <property type="entry name" value="DUF3043"/>
    <property type="match status" value="1"/>
</dbReference>
<accession>A0A6J6EG66</accession>
<dbReference type="InterPro" id="IPR021403">
    <property type="entry name" value="DUF3043"/>
</dbReference>
<evidence type="ECO:0000256" key="1">
    <source>
        <dbReference type="SAM" id="MobiDB-lite"/>
    </source>
</evidence>
<reference evidence="3" key="1">
    <citation type="submission" date="2020-05" db="EMBL/GenBank/DDBJ databases">
        <authorList>
            <person name="Chiriac C."/>
            <person name="Salcher M."/>
            <person name="Ghai R."/>
            <person name="Kavagutti S V."/>
        </authorList>
    </citation>
    <scope>NUCLEOTIDE SEQUENCE</scope>
</reference>
<keyword evidence="2" id="KW-0472">Membrane</keyword>
<evidence type="ECO:0000256" key="2">
    <source>
        <dbReference type="SAM" id="Phobius"/>
    </source>
</evidence>
<evidence type="ECO:0000313" key="3">
    <source>
        <dbReference type="EMBL" id="CAB4572068.1"/>
    </source>
</evidence>